<dbReference type="InParanoid" id="E4X7R2"/>
<dbReference type="EMBL" id="FN653028">
    <property type="protein sequence ID" value="CBY18735.1"/>
    <property type="molecule type" value="Genomic_DNA"/>
</dbReference>
<dbReference type="OrthoDB" id="10347278at2759"/>
<evidence type="ECO:0000313" key="2">
    <source>
        <dbReference type="Proteomes" id="UP000001307"/>
    </source>
</evidence>
<evidence type="ECO:0000313" key="1">
    <source>
        <dbReference type="EMBL" id="CBY18735.1"/>
    </source>
</evidence>
<organism evidence="1 2">
    <name type="scientific">Oikopleura dioica</name>
    <name type="common">Tunicate</name>
    <dbReference type="NCBI Taxonomy" id="34765"/>
    <lineage>
        <taxon>Eukaryota</taxon>
        <taxon>Metazoa</taxon>
        <taxon>Chordata</taxon>
        <taxon>Tunicata</taxon>
        <taxon>Appendicularia</taxon>
        <taxon>Copelata</taxon>
        <taxon>Oikopleuridae</taxon>
        <taxon>Oikopleura</taxon>
    </lineage>
</organism>
<keyword evidence="2" id="KW-1185">Reference proteome</keyword>
<sequence>MLDKLPVDCQLKIVAFLPAEDLYTVASTVPQWRVTMQHAYTVRTSITNDLKNRKTISSTLLKFLDRKDVNLHEFLEVANQKPAPPNLLTRTYNRFLLAFVKRPKKIVIFGNGLENGLVTFLMTQCTEIGLKLAPVMFTRETRGGFIVEFNDCLFDLNALYPATREERLRNNEISLVNDNHELVPQAARRCRDSSAAICIFSARKEPNQKAFPELKAICEKIPQGAKIIIVTGLLNN</sequence>
<dbReference type="Gene3D" id="3.40.50.300">
    <property type="entry name" value="P-loop containing nucleotide triphosphate hydrolases"/>
    <property type="match status" value="1"/>
</dbReference>
<proteinExistence type="predicted"/>
<dbReference type="InterPro" id="IPR027417">
    <property type="entry name" value="P-loop_NTPase"/>
</dbReference>
<dbReference type="Gene3D" id="1.20.1280.50">
    <property type="match status" value="1"/>
</dbReference>
<accession>E4X7R2</accession>
<dbReference type="Proteomes" id="UP000001307">
    <property type="component" value="Unassembled WGS sequence"/>
</dbReference>
<evidence type="ECO:0008006" key="3">
    <source>
        <dbReference type="Google" id="ProtNLM"/>
    </source>
</evidence>
<dbReference type="SUPFAM" id="SSF81383">
    <property type="entry name" value="F-box domain"/>
    <property type="match status" value="1"/>
</dbReference>
<gene>
    <name evidence="1" type="ORF">GSOID_T00003601001</name>
</gene>
<protein>
    <recommendedName>
        <fullName evidence="3">F-box domain-containing protein</fullName>
    </recommendedName>
</protein>
<dbReference type="AlphaFoldDB" id="E4X7R2"/>
<dbReference type="InterPro" id="IPR036047">
    <property type="entry name" value="F-box-like_dom_sf"/>
</dbReference>
<reference evidence="1 2" key="1">
    <citation type="journal article" date="2010" name="Science">
        <title>Plasticity of animal genome architecture unmasked by rapid evolution of a pelagic tunicate.</title>
        <authorList>
            <person name="Denoeud F."/>
            <person name="Henriet S."/>
            <person name="Mungpakdee S."/>
            <person name="Aury J.M."/>
            <person name="Da Silva C."/>
            <person name="Brinkmann H."/>
            <person name="Mikhaleva J."/>
            <person name="Olsen L.C."/>
            <person name="Jubin C."/>
            <person name="Canestro C."/>
            <person name="Bouquet J.M."/>
            <person name="Danks G."/>
            <person name="Poulain J."/>
            <person name="Campsteijn C."/>
            <person name="Adamski M."/>
            <person name="Cross I."/>
            <person name="Yadetie F."/>
            <person name="Muffato M."/>
            <person name="Louis A."/>
            <person name="Butcher S."/>
            <person name="Tsagkogeorga G."/>
            <person name="Konrad A."/>
            <person name="Singh S."/>
            <person name="Jensen M.F."/>
            <person name="Cong E.H."/>
            <person name="Eikeseth-Otteraa H."/>
            <person name="Noel B."/>
            <person name="Anthouard V."/>
            <person name="Porcel B.M."/>
            <person name="Kachouri-Lafond R."/>
            <person name="Nishino A."/>
            <person name="Ugolini M."/>
            <person name="Chourrout P."/>
            <person name="Nishida H."/>
            <person name="Aasland R."/>
            <person name="Huzurbazar S."/>
            <person name="Westhof E."/>
            <person name="Delsuc F."/>
            <person name="Lehrach H."/>
            <person name="Reinhardt R."/>
            <person name="Weissenbach J."/>
            <person name="Roy S.W."/>
            <person name="Artiguenave F."/>
            <person name="Postlethwait J.H."/>
            <person name="Manak J.R."/>
            <person name="Thompson E.M."/>
            <person name="Jaillon O."/>
            <person name="Du Pasquier L."/>
            <person name="Boudinot P."/>
            <person name="Liberles D.A."/>
            <person name="Volff J.N."/>
            <person name="Philippe H."/>
            <person name="Lenhard B."/>
            <person name="Roest Crollius H."/>
            <person name="Wincker P."/>
            <person name="Chourrout D."/>
        </authorList>
    </citation>
    <scope>NUCLEOTIDE SEQUENCE [LARGE SCALE GENOMIC DNA]</scope>
</reference>
<name>E4X7R2_OIKDI</name>